<organism evidence="2">
    <name type="scientific">marine sediment metagenome</name>
    <dbReference type="NCBI Taxonomy" id="412755"/>
    <lineage>
        <taxon>unclassified sequences</taxon>
        <taxon>metagenomes</taxon>
        <taxon>ecological metagenomes</taxon>
    </lineage>
</organism>
<reference evidence="2" key="1">
    <citation type="journal article" date="2015" name="Nature">
        <title>Complex archaea that bridge the gap between prokaryotes and eukaryotes.</title>
        <authorList>
            <person name="Spang A."/>
            <person name="Saw J.H."/>
            <person name="Jorgensen S.L."/>
            <person name="Zaremba-Niedzwiedzka K."/>
            <person name="Martijn J."/>
            <person name="Lind A.E."/>
            <person name="van Eijk R."/>
            <person name="Schleper C."/>
            <person name="Guy L."/>
            <person name="Ettema T.J."/>
        </authorList>
    </citation>
    <scope>NUCLEOTIDE SEQUENCE</scope>
</reference>
<feature type="compositionally biased region" description="Basic and acidic residues" evidence="1">
    <location>
        <begin position="1"/>
        <end position="34"/>
    </location>
</feature>
<proteinExistence type="predicted"/>
<dbReference type="EMBL" id="LAZR01061365">
    <property type="protein sequence ID" value="KKK63723.1"/>
    <property type="molecule type" value="Genomic_DNA"/>
</dbReference>
<dbReference type="AlphaFoldDB" id="A0A0F8X4D8"/>
<feature type="non-terminal residue" evidence="2">
    <location>
        <position position="97"/>
    </location>
</feature>
<feature type="region of interest" description="Disordered" evidence="1">
    <location>
        <begin position="1"/>
        <end position="40"/>
    </location>
</feature>
<evidence type="ECO:0000256" key="1">
    <source>
        <dbReference type="SAM" id="MobiDB-lite"/>
    </source>
</evidence>
<name>A0A0F8X4D8_9ZZZZ</name>
<accession>A0A0F8X4D8</accession>
<evidence type="ECO:0000313" key="2">
    <source>
        <dbReference type="EMBL" id="KKK63723.1"/>
    </source>
</evidence>
<sequence>MAKGKIDSEAGSKVEQKGQSEAEKVQVDTPKTAEEQVQDQEQAKLEEKIKEGLLKDPEFIKSVVASEGVQSLIQSERDTQVHQLTLPMKQQMEEMER</sequence>
<comment type="caution">
    <text evidence="2">The sequence shown here is derived from an EMBL/GenBank/DDBJ whole genome shotgun (WGS) entry which is preliminary data.</text>
</comment>
<protein>
    <submittedName>
        <fullName evidence="2">Uncharacterized protein</fullName>
    </submittedName>
</protein>
<gene>
    <name evidence="2" type="ORF">LCGC14_2991440</name>
</gene>